<dbReference type="GO" id="GO:0003743">
    <property type="term" value="F:translation initiation factor activity"/>
    <property type="evidence" value="ECO:0007669"/>
    <property type="project" value="UniProtKB-KW"/>
</dbReference>
<proteinExistence type="inferred from homology"/>
<evidence type="ECO:0000313" key="7">
    <source>
        <dbReference type="Proteomes" id="UP001177023"/>
    </source>
</evidence>
<dbReference type="SMART" id="SM01186">
    <property type="entry name" value="eIF3_N"/>
    <property type="match status" value="1"/>
</dbReference>
<dbReference type="InterPro" id="IPR000717">
    <property type="entry name" value="PCI_dom"/>
</dbReference>
<dbReference type="GO" id="GO:0005852">
    <property type="term" value="C:eukaryotic translation initiation factor 3 complex"/>
    <property type="evidence" value="ECO:0007669"/>
    <property type="project" value="InterPro"/>
</dbReference>
<sequence>MAEFDLTRRMAPFLDLHLVIPLLEFIEPRQIFDNDSMTEIHRQVLRKTRLVDSLKNTYPEDAVPEEVSIRRAQTLEELEELKTQADAVIAILETESVRDFIESTRDRDSNQKILDFLISNHGFKTEMLDVLFKYGKFLYECGNYNYASIILFHYKNLIPQHDPNFLGALYGKLASEINLQEWEHAKEDLLKLRAYIDSNPFDSEWELIQQRAWLMHFSLFVYFNYAKGRDEIIELFLNQQPYLNAIQVACPHLLRYLAVAVVTSKNKQKNSLKDLIKVIDIERHNYSDPVTDFLTSLYIKYDFDDAQLKLRQCEGVLSNDFFLTACLDDFRESARLLTFEMFCRIHQCISIDMLAQRLNMKKEEAERWIVDLIINYRIEGAKIDSKLGQVVMGVKTSNIHEQVMESADRLTKRAQALTLQTEKVRSDRGRAAQ</sequence>
<keyword evidence="2" id="KW-0396">Initiation factor</keyword>
<feature type="non-terminal residue" evidence="6">
    <location>
        <position position="1"/>
    </location>
</feature>
<accession>A0AA36CUR8</accession>
<evidence type="ECO:0000259" key="5">
    <source>
        <dbReference type="PROSITE" id="PS50250"/>
    </source>
</evidence>
<evidence type="ECO:0000313" key="6">
    <source>
        <dbReference type="EMBL" id="CAJ0575404.1"/>
    </source>
</evidence>
<keyword evidence="3" id="KW-0648">Protein biosynthesis</keyword>
<reference evidence="6" key="1">
    <citation type="submission" date="2023-06" db="EMBL/GenBank/DDBJ databases">
        <authorList>
            <person name="Delattre M."/>
        </authorList>
    </citation>
    <scope>NUCLEOTIDE SEQUENCE</scope>
    <source>
        <strain evidence="6">AF72</strain>
    </source>
</reference>
<protein>
    <recommendedName>
        <fullName evidence="5">PCI domain-containing protein</fullName>
    </recommendedName>
</protein>
<dbReference type="PIRSF" id="PIRSF016255">
    <property type="entry name" value="eIF3e_su6"/>
    <property type="match status" value="1"/>
</dbReference>
<dbReference type="SMART" id="SM00088">
    <property type="entry name" value="PINT"/>
    <property type="match status" value="1"/>
</dbReference>
<dbReference type="SUPFAM" id="SSF46785">
    <property type="entry name" value="Winged helix' DNA-binding domain"/>
    <property type="match status" value="1"/>
</dbReference>
<dbReference type="Proteomes" id="UP001177023">
    <property type="component" value="Unassembled WGS sequence"/>
</dbReference>
<dbReference type="HAMAP" id="MF_03004">
    <property type="entry name" value="eIF3e"/>
    <property type="match status" value="1"/>
</dbReference>
<dbReference type="PROSITE" id="PS50250">
    <property type="entry name" value="PCI"/>
    <property type="match status" value="1"/>
</dbReference>
<dbReference type="CDD" id="cd21378">
    <property type="entry name" value="eIF3E"/>
    <property type="match status" value="1"/>
</dbReference>
<comment type="subunit">
    <text evidence="4">Component of the eukaryotic translation initiation factor 3 (eIF-3) complex. The eIF-3 complex interacts with pix. Interacts with mxt.</text>
</comment>
<evidence type="ECO:0000256" key="4">
    <source>
        <dbReference type="ARBA" id="ARBA00047068"/>
    </source>
</evidence>
<dbReference type="InterPro" id="IPR036390">
    <property type="entry name" value="WH_DNA-bd_sf"/>
</dbReference>
<comment type="caution">
    <text evidence="6">The sequence shown here is derived from an EMBL/GenBank/DDBJ whole genome shotgun (WGS) entry which is preliminary data.</text>
</comment>
<evidence type="ECO:0000256" key="2">
    <source>
        <dbReference type="ARBA" id="ARBA00022540"/>
    </source>
</evidence>
<evidence type="ECO:0000256" key="3">
    <source>
        <dbReference type="ARBA" id="ARBA00022917"/>
    </source>
</evidence>
<evidence type="ECO:0000256" key="1">
    <source>
        <dbReference type="ARBA" id="ARBA00022490"/>
    </source>
</evidence>
<name>A0AA36CUR8_9BILA</name>
<dbReference type="InterPro" id="IPR016650">
    <property type="entry name" value="eIF3e"/>
</dbReference>
<dbReference type="InterPro" id="IPR019010">
    <property type="entry name" value="eIF3e_N"/>
</dbReference>
<organism evidence="6 7">
    <name type="scientific">Mesorhabditis spiculigera</name>
    <dbReference type="NCBI Taxonomy" id="96644"/>
    <lineage>
        <taxon>Eukaryota</taxon>
        <taxon>Metazoa</taxon>
        <taxon>Ecdysozoa</taxon>
        <taxon>Nematoda</taxon>
        <taxon>Chromadorea</taxon>
        <taxon>Rhabditida</taxon>
        <taxon>Rhabditina</taxon>
        <taxon>Rhabditomorpha</taxon>
        <taxon>Rhabditoidea</taxon>
        <taxon>Rhabditidae</taxon>
        <taxon>Mesorhabditinae</taxon>
        <taxon>Mesorhabditis</taxon>
    </lineage>
</organism>
<dbReference type="AlphaFoldDB" id="A0AA36CUR8"/>
<keyword evidence="7" id="KW-1185">Reference proteome</keyword>
<dbReference type="EMBL" id="CATQJA010002637">
    <property type="protein sequence ID" value="CAJ0575404.1"/>
    <property type="molecule type" value="Genomic_DNA"/>
</dbReference>
<feature type="domain" description="PCI" evidence="5">
    <location>
        <begin position="221"/>
        <end position="397"/>
    </location>
</feature>
<dbReference type="Pfam" id="PF09440">
    <property type="entry name" value="eIF3_N"/>
    <property type="match status" value="1"/>
</dbReference>
<dbReference type="PANTHER" id="PTHR10317">
    <property type="entry name" value="EUKARYOTIC TRANSLATION INITIATION FACTOR 3 SUBUNIT E"/>
    <property type="match status" value="1"/>
</dbReference>
<keyword evidence="1" id="KW-0963">Cytoplasm</keyword>
<dbReference type="Pfam" id="PF01399">
    <property type="entry name" value="PCI"/>
    <property type="match status" value="1"/>
</dbReference>
<gene>
    <name evidence="6" type="ORF">MSPICULIGERA_LOCUS13715</name>
</gene>